<keyword evidence="12" id="KW-0077">Bacteriochlorophyll biosynthesis</keyword>
<evidence type="ECO:0000256" key="12">
    <source>
        <dbReference type="HAMAP-Rule" id="MF_00355"/>
    </source>
</evidence>
<dbReference type="InterPro" id="IPR030655">
    <property type="entry name" value="NifH/chlL_CS"/>
</dbReference>
<feature type="binding site" evidence="12">
    <location>
        <position position="39"/>
    </location>
    <ligand>
        <name>ATP</name>
        <dbReference type="ChEBI" id="CHEBI:30616"/>
    </ligand>
</feature>
<keyword evidence="2 12" id="KW-0004">4Fe-4S</keyword>
<keyword evidence="11 12" id="KW-0149">Chlorophyll biosynthesis</keyword>
<dbReference type="GO" id="GO:0016491">
    <property type="term" value="F:oxidoreductase activity"/>
    <property type="evidence" value="ECO:0007669"/>
    <property type="project" value="UniProtKB-KW"/>
</dbReference>
<evidence type="ECO:0000256" key="13">
    <source>
        <dbReference type="RuleBase" id="RU003688"/>
    </source>
</evidence>
<dbReference type="PROSITE" id="PS00692">
    <property type="entry name" value="NIFH_FRXC_2"/>
    <property type="match status" value="1"/>
</dbReference>
<dbReference type="Proteomes" id="UP000676506">
    <property type="component" value="Chromosome 2"/>
</dbReference>
<dbReference type="EMBL" id="CP072649">
    <property type="protein sequence ID" value="QUW04536.1"/>
    <property type="molecule type" value="Genomic_DNA"/>
</dbReference>
<sequence length="292" mass="32081">MIVSIYGKGGIGKSTTSSNIAIAMAKRGARVLQVGCDPKHDSTFTITKRMIPTLVEVLEEYDYHHEEIEPADVIFKGKMGVDAMESGGPAAGAGCGGYVTGEAVKFLRDHKLMDEYDVVIFDVLGDVVCGGFATPLNHSDFACVVTANDFDSLFAANRICAAVMAKTKNYPIYIAGLIVNRCPDTDHVERFCDRTGARIVGHVPQIDEIRRSRLAGVSIFEMKRVGGIALAQDRYLEIADYLLSEPEALKVKPLTDREVFEHLRSEYININIQRFNAEDLELLEDPSCLALS</sequence>
<comment type="pathway">
    <text evidence="12">Porphyrin-containing compound metabolism; bacteriochlorophyll biosynthesis (light-independent).</text>
</comment>
<evidence type="ECO:0000256" key="4">
    <source>
        <dbReference type="ARBA" id="ARBA00022723"/>
    </source>
</evidence>
<evidence type="ECO:0000256" key="1">
    <source>
        <dbReference type="ARBA" id="ARBA00005504"/>
    </source>
</evidence>
<comment type="catalytic activity">
    <reaction evidence="12">
        <text>chlorophyllide a + oxidized 2[4Fe-4S]-[ferredoxin] + 2 ADP + 2 phosphate = protochlorophyllide a + reduced 2[4Fe-4S]-[ferredoxin] + 2 ATP + 2 H2O</text>
        <dbReference type="Rhea" id="RHEA:28202"/>
        <dbReference type="Rhea" id="RHEA-COMP:10002"/>
        <dbReference type="Rhea" id="RHEA-COMP:10004"/>
        <dbReference type="ChEBI" id="CHEBI:15377"/>
        <dbReference type="ChEBI" id="CHEBI:30616"/>
        <dbReference type="ChEBI" id="CHEBI:33722"/>
        <dbReference type="ChEBI" id="CHEBI:33723"/>
        <dbReference type="ChEBI" id="CHEBI:43474"/>
        <dbReference type="ChEBI" id="CHEBI:83348"/>
        <dbReference type="ChEBI" id="CHEBI:83350"/>
        <dbReference type="ChEBI" id="CHEBI:456216"/>
        <dbReference type="EC" id="1.3.7.7"/>
    </reaction>
</comment>
<evidence type="ECO:0000256" key="11">
    <source>
        <dbReference type="ARBA" id="ARBA00023171"/>
    </source>
</evidence>
<gene>
    <name evidence="12" type="primary">bchL</name>
    <name evidence="14" type="ORF">J8C06_12180</name>
</gene>
<dbReference type="InterPro" id="IPR027417">
    <property type="entry name" value="P-loop_NTPase"/>
</dbReference>
<protein>
    <recommendedName>
        <fullName evidence="12">Light-independent protochlorophyllide reductase iron-sulfur ATP-binding protein</fullName>
        <shortName evidence="12">DPOR subunit L</shortName>
        <shortName evidence="12">LI-POR subunit L</shortName>
        <ecNumber evidence="12">1.3.7.7</ecNumber>
    </recommendedName>
</protein>
<keyword evidence="7 12" id="KW-0460">Magnesium</keyword>
<keyword evidence="5 12" id="KW-0547">Nucleotide-binding</keyword>
<reference evidence="14 15" key="1">
    <citation type="submission" date="2021-03" db="EMBL/GenBank/DDBJ databases">
        <title>Genomic and phenotypic characterization of Chloracidobacterium isolates provides evidence for multiple species.</title>
        <authorList>
            <person name="Saini M.K."/>
            <person name="Costas A.M.G."/>
            <person name="Tank M."/>
            <person name="Bryant D.A."/>
        </authorList>
    </citation>
    <scope>NUCLEOTIDE SEQUENCE [LARGE SCALE GENOMIC DNA]</scope>
    <source>
        <strain evidence="14 15">BV2-C</strain>
    </source>
</reference>
<feature type="binding site" evidence="12">
    <location>
        <begin position="10"/>
        <end position="15"/>
    </location>
    <ligand>
        <name>ATP</name>
        <dbReference type="ChEBI" id="CHEBI:30616"/>
    </ligand>
</feature>
<name>A0ABX8BEU9_9BACT</name>
<keyword evidence="8 12" id="KW-0560">Oxidoreductase</keyword>
<dbReference type="PRINTS" id="PR00091">
    <property type="entry name" value="NITROGNASEII"/>
</dbReference>
<evidence type="ECO:0000256" key="5">
    <source>
        <dbReference type="ARBA" id="ARBA00022741"/>
    </source>
</evidence>
<dbReference type="SUPFAM" id="SSF52540">
    <property type="entry name" value="P-loop containing nucleoside triphosphate hydrolases"/>
    <property type="match status" value="1"/>
</dbReference>
<keyword evidence="4 12" id="KW-0479">Metal-binding</keyword>
<dbReference type="PROSITE" id="PS51026">
    <property type="entry name" value="NIFH_FRXC_3"/>
    <property type="match status" value="1"/>
</dbReference>
<evidence type="ECO:0000256" key="8">
    <source>
        <dbReference type="ARBA" id="ARBA00023002"/>
    </source>
</evidence>
<evidence type="ECO:0000256" key="7">
    <source>
        <dbReference type="ARBA" id="ARBA00022842"/>
    </source>
</evidence>
<dbReference type="PIRSF" id="PIRSF000363">
    <property type="entry name" value="Nitrogenase_iron"/>
    <property type="match status" value="1"/>
</dbReference>
<feature type="binding site" evidence="12">
    <location>
        <position position="95"/>
    </location>
    <ligand>
        <name>[4Fe-4S] cluster</name>
        <dbReference type="ChEBI" id="CHEBI:49883"/>
        <note>ligand shared between dimeric partners</note>
    </ligand>
</feature>
<comment type="cofactor">
    <cofactor evidence="12">
        <name>[4Fe-4S] cluster</name>
        <dbReference type="ChEBI" id="CHEBI:49883"/>
    </cofactor>
    <text evidence="12">Binds 1 [4Fe-4S] cluster per dimer.</text>
</comment>
<dbReference type="Pfam" id="PF00142">
    <property type="entry name" value="Fer4_NifH"/>
    <property type="match status" value="1"/>
</dbReference>
<dbReference type="InterPro" id="IPR005971">
    <property type="entry name" value="Protochlorophyllide_ATP-bd"/>
</dbReference>
<feature type="binding site" evidence="12">
    <location>
        <position position="14"/>
    </location>
    <ligand>
        <name>Mg(2+)</name>
        <dbReference type="ChEBI" id="CHEBI:18420"/>
    </ligand>
</feature>
<feature type="binding site" evidence="12">
    <location>
        <begin position="180"/>
        <end position="181"/>
    </location>
    <ligand>
        <name>ATP</name>
        <dbReference type="ChEBI" id="CHEBI:30616"/>
    </ligand>
</feature>
<dbReference type="NCBIfam" id="TIGR01281">
    <property type="entry name" value="DPOR_bchL"/>
    <property type="match status" value="1"/>
</dbReference>
<keyword evidence="10 12" id="KW-0411">Iron-sulfur</keyword>
<keyword evidence="15" id="KW-1185">Reference proteome</keyword>
<comment type="subunit">
    <text evidence="12">Homodimer. Protochlorophyllide reductase is composed of three subunits; BchL, BchN and BchB.</text>
</comment>
<evidence type="ECO:0000256" key="3">
    <source>
        <dbReference type="ARBA" id="ARBA00022531"/>
    </source>
</evidence>
<evidence type="ECO:0000256" key="9">
    <source>
        <dbReference type="ARBA" id="ARBA00023004"/>
    </source>
</evidence>
<comment type="similarity">
    <text evidence="1 12 13">Belongs to the NifH/BchL/ChlL family.</text>
</comment>
<dbReference type="PROSITE" id="PS00746">
    <property type="entry name" value="NIFH_FRXC_1"/>
    <property type="match status" value="1"/>
</dbReference>
<evidence type="ECO:0000313" key="14">
    <source>
        <dbReference type="EMBL" id="QUW04536.1"/>
    </source>
</evidence>
<dbReference type="InterPro" id="IPR000392">
    <property type="entry name" value="NifH/frxC"/>
</dbReference>
<dbReference type="Gene3D" id="3.40.50.300">
    <property type="entry name" value="P-loop containing nucleotide triphosphate hydrolases"/>
    <property type="match status" value="1"/>
</dbReference>
<keyword evidence="6 12" id="KW-0067">ATP-binding</keyword>
<feature type="binding site" evidence="12">
    <location>
        <position position="129"/>
    </location>
    <ligand>
        <name>[4Fe-4S] cluster</name>
        <dbReference type="ChEBI" id="CHEBI:49883"/>
        <note>ligand shared between dimeric partners</note>
    </ligand>
</feature>
<evidence type="ECO:0000313" key="15">
    <source>
        <dbReference type="Proteomes" id="UP000676506"/>
    </source>
</evidence>
<evidence type="ECO:0000256" key="6">
    <source>
        <dbReference type="ARBA" id="ARBA00022840"/>
    </source>
</evidence>
<proteinExistence type="inferred from homology"/>
<dbReference type="GO" id="GO:0005524">
    <property type="term" value="F:ATP binding"/>
    <property type="evidence" value="ECO:0007669"/>
    <property type="project" value="UniProtKB-KW"/>
</dbReference>
<comment type="caution">
    <text evidence="12">Lacks conserved residue(s) required for the propagation of feature annotation.</text>
</comment>
<keyword evidence="9 12" id="KW-0408">Iron</keyword>
<accession>A0ABX8BEU9</accession>
<dbReference type="RefSeq" id="WP_211430425.1">
    <property type="nucleotide sequence ID" value="NZ_CP072649.1"/>
</dbReference>
<dbReference type="EC" id="1.3.7.7" evidence="12"/>
<evidence type="ECO:0000256" key="10">
    <source>
        <dbReference type="ARBA" id="ARBA00023014"/>
    </source>
</evidence>
<dbReference type="HAMAP" id="MF_00355">
    <property type="entry name" value="ChlL_BchL"/>
    <property type="match status" value="1"/>
</dbReference>
<dbReference type="PANTHER" id="PTHR42864:SF2">
    <property type="entry name" value="LIGHT-INDEPENDENT PROTOCHLOROPHYLLIDE REDUCTASE IRON-SULFUR ATP-BINDING PROTEIN"/>
    <property type="match status" value="1"/>
</dbReference>
<evidence type="ECO:0000256" key="2">
    <source>
        <dbReference type="ARBA" id="ARBA00022485"/>
    </source>
</evidence>
<dbReference type="PANTHER" id="PTHR42864">
    <property type="entry name" value="LIGHT-INDEPENDENT PROTOCHLOROPHYLLIDE REDUCTASE IRON-SULFUR ATP-BINDING PROTEIN"/>
    <property type="match status" value="1"/>
</dbReference>
<keyword evidence="3 12" id="KW-0602">Photosynthesis</keyword>
<comment type="function">
    <text evidence="12">Component of the dark-operative protochlorophyllide reductase (DPOR) that uses Mg-ATP and reduced ferredoxin to reduce ring D of protochlorophyllide (Pchlide) to form chlorophyllide a (Chlide). This reaction is light-independent. The L component serves as a unique electron donor to the NB-component of the complex, and binds Mg-ATP.</text>
</comment>
<organism evidence="14 15">
    <name type="scientific">Chloracidobacterium validum</name>
    <dbReference type="NCBI Taxonomy" id="2821543"/>
    <lineage>
        <taxon>Bacteria</taxon>
        <taxon>Pseudomonadati</taxon>
        <taxon>Acidobacteriota</taxon>
        <taxon>Terriglobia</taxon>
        <taxon>Terriglobales</taxon>
        <taxon>Acidobacteriaceae</taxon>
        <taxon>Chloracidobacterium</taxon>
    </lineage>
</organism>